<evidence type="ECO:0000313" key="5">
    <source>
        <dbReference type="Proteomes" id="UP000254425"/>
    </source>
</evidence>
<dbReference type="PANTHER" id="PTHR36852">
    <property type="entry name" value="PROTEIN GVPL 2"/>
    <property type="match status" value="1"/>
</dbReference>
<accession>A0A345XQZ8</accession>
<protein>
    <submittedName>
        <fullName evidence="4">Gas vesicle protein</fullName>
    </submittedName>
</protein>
<keyword evidence="1" id="KW-0304">Gas vesicle</keyword>
<dbReference type="Pfam" id="PF06386">
    <property type="entry name" value="GvpL_GvpF"/>
    <property type="match status" value="1"/>
</dbReference>
<comment type="subcellular location">
    <subcellularLocation>
        <location evidence="2">Gas vesicle</location>
    </subcellularLocation>
</comment>
<evidence type="ECO:0000256" key="1">
    <source>
        <dbReference type="ARBA" id="ARBA00022987"/>
    </source>
</evidence>
<dbReference type="GO" id="GO:0031411">
    <property type="term" value="C:gas vesicle"/>
    <property type="evidence" value="ECO:0007669"/>
    <property type="project" value="UniProtKB-SubCell"/>
</dbReference>
<dbReference type="KEGG" id="sarm:DVA86_16745"/>
<dbReference type="InterPro" id="IPR009430">
    <property type="entry name" value="GvpL/GvpF"/>
</dbReference>
<evidence type="ECO:0000313" key="4">
    <source>
        <dbReference type="EMBL" id="AXK34064.1"/>
    </source>
</evidence>
<dbReference type="AlphaFoldDB" id="A0A345XQZ8"/>
<name>A0A345XQZ8_9ACTN</name>
<gene>
    <name evidence="4" type="ORF">DVA86_16745</name>
</gene>
<dbReference type="PANTHER" id="PTHR36852:SF1">
    <property type="entry name" value="PROTEIN GVPL 2"/>
    <property type="match status" value="1"/>
</dbReference>
<dbReference type="Proteomes" id="UP000254425">
    <property type="component" value="Chromosome"/>
</dbReference>
<dbReference type="GO" id="GO:0031412">
    <property type="term" value="P:gas vesicle organization"/>
    <property type="evidence" value="ECO:0007669"/>
    <property type="project" value="InterPro"/>
</dbReference>
<proteinExistence type="inferred from homology"/>
<dbReference type="EMBL" id="CP031320">
    <property type="protein sequence ID" value="AXK34064.1"/>
    <property type="molecule type" value="Genomic_DNA"/>
</dbReference>
<keyword evidence="5" id="KW-1185">Reference proteome</keyword>
<sequence length="237" mass="25906">MGVYVYAIVAQDHPVRLDGLNGVGEPPAELRTLASGPLKAVVSDAPAELRAKRRDLAAHHGVLERLMADGAVLPMRFGLVAEDEPSVASALAENADGYTGQLQRVDGCVEYNLKVSRDEDGLLREIVGESEEIRQLNERTRQNPTAHDDRIALGELVTREVERRKGDEAVALVERVAPAAVLHAETPPVEQDFLNASFLVERARAGEFTETVRAEAARRGDEYEVKLHGPLPPYSFV</sequence>
<comment type="similarity">
    <text evidence="3">Belongs to the gas vesicle GvpF/GvpL family.</text>
</comment>
<evidence type="ECO:0000256" key="3">
    <source>
        <dbReference type="ARBA" id="ARBA00035643"/>
    </source>
</evidence>
<reference evidence="4 5" key="1">
    <citation type="submission" date="2018-07" db="EMBL/GenBank/DDBJ databases">
        <title>Draft genome of the type strain Streptomyces armeniacus ATCC 15676.</title>
        <authorList>
            <person name="Labana P."/>
            <person name="Gosse J.T."/>
            <person name="Boddy C.N."/>
        </authorList>
    </citation>
    <scope>NUCLEOTIDE SEQUENCE [LARGE SCALE GENOMIC DNA]</scope>
    <source>
        <strain evidence="4 5">ATCC 15676</strain>
    </source>
</reference>
<organism evidence="4 5">
    <name type="scientific">Streptomyces armeniacus</name>
    <dbReference type="NCBI Taxonomy" id="83291"/>
    <lineage>
        <taxon>Bacteria</taxon>
        <taxon>Bacillati</taxon>
        <taxon>Actinomycetota</taxon>
        <taxon>Actinomycetes</taxon>
        <taxon>Kitasatosporales</taxon>
        <taxon>Streptomycetaceae</taxon>
        <taxon>Streptomyces</taxon>
    </lineage>
</organism>
<evidence type="ECO:0000256" key="2">
    <source>
        <dbReference type="ARBA" id="ARBA00035108"/>
    </source>
</evidence>
<dbReference type="RefSeq" id="WP_208879292.1">
    <property type="nucleotide sequence ID" value="NZ_CP031320.1"/>
</dbReference>